<keyword evidence="1" id="KW-1133">Transmembrane helix</keyword>
<evidence type="ECO:0000256" key="1">
    <source>
        <dbReference type="SAM" id="Phobius"/>
    </source>
</evidence>
<reference evidence="2 3" key="1">
    <citation type="submission" date="2024-04" db="EMBL/GenBank/DDBJ databases">
        <authorList>
            <person name="Fracassetti M."/>
        </authorList>
    </citation>
    <scope>NUCLEOTIDE SEQUENCE [LARGE SCALE GENOMIC DNA]</scope>
</reference>
<keyword evidence="3" id="KW-1185">Reference proteome</keyword>
<feature type="transmembrane region" description="Helical" evidence="1">
    <location>
        <begin position="37"/>
        <end position="54"/>
    </location>
</feature>
<dbReference type="EMBL" id="OZ034816">
    <property type="protein sequence ID" value="CAL1379301.1"/>
    <property type="molecule type" value="Genomic_DNA"/>
</dbReference>
<accession>A0AAV2E065</accession>
<organism evidence="2 3">
    <name type="scientific">Linum trigynum</name>
    <dbReference type="NCBI Taxonomy" id="586398"/>
    <lineage>
        <taxon>Eukaryota</taxon>
        <taxon>Viridiplantae</taxon>
        <taxon>Streptophyta</taxon>
        <taxon>Embryophyta</taxon>
        <taxon>Tracheophyta</taxon>
        <taxon>Spermatophyta</taxon>
        <taxon>Magnoliopsida</taxon>
        <taxon>eudicotyledons</taxon>
        <taxon>Gunneridae</taxon>
        <taxon>Pentapetalae</taxon>
        <taxon>rosids</taxon>
        <taxon>fabids</taxon>
        <taxon>Malpighiales</taxon>
        <taxon>Linaceae</taxon>
        <taxon>Linum</taxon>
    </lineage>
</organism>
<name>A0AAV2E065_9ROSI</name>
<gene>
    <name evidence="2" type="ORF">LTRI10_LOCUS20830</name>
</gene>
<protein>
    <submittedName>
        <fullName evidence="2">Uncharacterized protein</fullName>
    </submittedName>
</protein>
<evidence type="ECO:0000313" key="3">
    <source>
        <dbReference type="Proteomes" id="UP001497516"/>
    </source>
</evidence>
<keyword evidence="1" id="KW-0472">Membrane</keyword>
<dbReference type="AlphaFoldDB" id="A0AAV2E065"/>
<dbReference type="Proteomes" id="UP001497516">
    <property type="component" value="Chromosome 3"/>
</dbReference>
<sequence>MLVSPSSDVRIRFRRRGDDPGIVLFAMITTTQRKLEVAYAGIVVGTACLLLLTSRPQLRVKLVQAIRDEALVVVEEAPVEPIVFQNPTLSSTLPPCI</sequence>
<proteinExistence type="predicted"/>
<keyword evidence="1" id="KW-0812">Transmembrane</keyword>
<evidence type="ECO:0000313" key="2">
    <source>
        <dbReference type="EMBL" id="CAL1379301.1"/>
    </source>
</evidence>